<keyword evidence="1" id="KW-0413">Isomerase</keyword>
<dbReference type="PANTHER" id="PTHR43174">
    <property type="entry name" value="UDP-N-ACETYLGLUCOSAMINE 2-EPIMERASE"/>
    <property type="match status" value="1"/>
</dbReference>
<dbReference type="PANTHER" id="PTHR43174:SF1">
    <property type="entry name" value="UDP-N-ACETYLGLUCOSAMINE 2-EPIMERASE"/>
    <property type="match status" value="1"/>
</dbReference>
<feature type="domain" description="UDP-N-acetylglucosamine 2-epimerase" evidence="2">
    <location>
        <begin position="40"/>
        <end position="364"/>
    </location>
</feature>
<evidence type="ECO:0000259" key="2">
    <source>
        <dbReference type="Pfam" id="PF02350"/>
    </source>
</evidence>
<dbReference type="NCBIfam" id="TIGR00236">
    <property type="entry name" value="wecB"/>
    <property type="match status" value="1"/>
</dbReference>
<evidence type="ECO:0000313" key="4">
    <source>
        <dbReference type="Proteomes" id="UP000008183"/>
    </source>
</evidence>
<dbReference type="CDD" id="cd03786">
    <property type="entry name" value="GTB_UDP-GlcNAc_2-Epimerase"/>
    <property type="match status" value="1"/>
</dbReference>
<dbReference type="PIR" id="F72355">
    <property type="entry name" value="F72355"/>
</dbReference>
<dbReference type="KEGG" id="tmm:Tmari_0610"/>
<dbReference type="AlphaFoldDB" id="Q9WZ79"/>
<evidence type="ECO:0000256" key="1">
    <source>
        <dbReference type="RuleBase" id="RU003513"/>
    </source>
</evidence>
<dbReference type="InterPro" id="IPR029767">
    <property type="entry name" value="WecB-like"/>
</dbReference>
<protein>
    <submittedName>
        <fullName evidence="3">Lipopolysaccharide biosynthesis protein</fullName>
    </submittedName>
</protein>
<dbReference type="PATRIC" id="fig|243274.17.peg.611"/>
<dbReference type="PaxDb" id="243274-THEMA_01615"/>
<dbReference type="InParanoid" id="Q9WZ79"/>
<name>Q9WZ79_THEMA</name>
<accession>G4FDK9</accession>
<dbReference type="InterPro" id="IPR003331">
    <property type="entry name" value="UDP_GlcNAc_Epimerase_2_dom"/>
</dbReference>
<dbReference type="EnsemblBacteria" id="AAD35695">
    <property type="protein sequence ID" value="AAD35695"/>
    <property type="gene ID" value="TM_0610"/>
</dbReference>
<dbReference type="OrthoDB" id="9803238at2"/>
<sequence length="374" mass="42813">MGREEGRRISGKSYGLRVLSLVGARPQIIKEAMLHREFKEKGIEEILVHSGQHYDYNMSSVFFEILEIRQPHYNLNVGSGTHGEMTGKIMIEFEKVLLSEKPDLVLVYGDTNTTLSGALVAAKLKIPVAHVEAGLRQHPKDMPEEINRIVTDRVSQLLFCPSKLAVRNLEREGITEGVYFVGDVMYDLFLKMEDRFRYDVFEKLGLKENEFVLVTLHRDFNVDDPVKLRKILEQLKRVSREKKVVFPIHPRTKNRVKEFGLENLLEGMVVIDPVDYLNLMGLVKRCWKVVTDSGGLQKEAYFAGKRAIVVMPDTGWRELVEAGWNKLASEENLFDVTMEEDRSEYPSGLYGDGNAAGKIVEVIEEWFRSLRGIH</sequence>
<dbReference type="KEGG" id="tma:TM0610"/>
<dbReference type="GO" id="GO:0008761">
    <property type="term" value="F:UDP-N-acetylglucosamine 2-epimerase activity"/>
    <property type="evidence" value="ECO:0000318"/>
    <property type="project" value="GO_Central"/>
</dbReference>
<dbReference type="GO" id="GO:0000271">
    <property type="term" value="P:polysaccharide biosynthetic process"/>
    <property type="evidence" value="ECO:0000318"/>
    <property type="project" value="GO_Central"/>
</dbReference>
<dbReference type="EMBL" id="AE000512">
    <property type="protein sequence ID" value="AAD35695.1"/>
    <property type="molecule type" value="Genomic_DNA"/>
</dbReference>
<dbReference type="KEGG" id="tmw:THMA_0626"/>
<evidence type="ECO:0000313" key="3">
    <source>
        <dbReference type="EMBL" id="AAD35695.1"/>
    </source>
</evidence>
<proteinExistence type="inferred from homology"/>
<comment type="similarity">
    <text evidence="1">Belongs to the UDP-N-acetylglucosamine 2-epimerase family.</text>
</comment>
<organism evidence="3 4">
    <name type="scientific">Thermotoga maritima (strain ATCC 43589 / DSM 3109 / JCM 10099 / NBRC 100826 / MSB8)</name>
    <dbReference type="NCBI Taxonomy" id="243274"/>
    <lineage>
        <taxon>Bacteria</taxon>
        <taxon>Thermotogati</taxon>
        <taxon>Thermotogota</taxon>
        <taxon>Thermotogae</taxon>
        <taxon>Thermotogales</taxon>
        <taxon>Thermotogaceae</taxon>
        <taxon>Thermotoga</taxon>
    </lineage>
</organism>
<dbReference type="Proteomes" id="UP000008183">
    <property type="component" value="Chromosome"/>
</dbReference>
<accession>Q9WZ79</accession>
<dbReference type="SUPFAM" id="SSF53756">
    <property type="entry name" value="UDP-Glycosyltransferase/glycogen phosphorylase"/>
    <property type="match status" value="1"/>
</dbReference>
<reference evidence="3 4" key="1">
    <citation type="journal article" date="1999" name="Nature">
        <title>Evidence for lateral gene transfer between Archaea and Bacteria from genome sequence of Thermotoga maritima.</title>
        <authorList>
            <person name="Nelson K.E."/>
            <person name="Clayton R.A."/>
            <person name="Gill S.R."/>
            <person name="Gwinn M.L."/>
            <person name="Dodson R.J."/>
            <person name="Haft D.H."/>
            <person name="Hickey E.K."/>
            <person name="Peterson J.D."/>
            <person name="Nelson W.C."/>
            <person name="Ketchum K.A."/>
            <person name="McDonald L."/>
            <person name="Utterback T.R."/>
            <person name="Malek J.A."/>
            <person name="Linher K.D."/>
            <person name="Garrett M.M."/>
            <person name="Stewart A.M."/>
            <person name="Cotton M.D."/>
            <person name="Pratt M.S."/>
            <person name="Phillips C.A."/>
            <person name="Richardson D."/>
            <person name="Heidelberg J."/>
            <person name="Sutton G.G."/>
            <person name="Fleischmann R.D."/>
            <person name="White O."/>
            <person name="Salzberg S.L."/>
            <person name="Smith H.O."/>
            <person name="Venter J.C."/>
            <person name="Fraser C.M."/>
        </authorList>
    </citation>
    <scope>NUCLEOTIDE SEQUENCE [LARGE SCALE GENOMIC DNA]</scope>
    <source>
        <strain evidence="4">ATCC 43589 / DSM 3109 / JCM 10099 / NBRC 100826 / MSB8</strain>
    </source>
</reference>
<gene>
    <name evidence="3" type="ordered locus">TM_0610</name>
</gene>
<dbReference type="Gene3D" id="3.40.50.2000">
    <property type="entry name" value="Glycogen Phosphorylase B"/>
    <property type="match status" value="2"/>
</dbReference>
<dbReference type="Pfam" id="PF02350">
    <property type="entry name" value="Epimerase_2"/>
    <property type="match status" value="1"/>
</dbReference>
<keyword evidence="4" id="KW-1185">Reference proteome</keyword>